<dbReference type="InterPro" id="IPR029061">
    <property type="entry name" value="THDP-binding"/>
</dbReference>
<dbReference type="Gene3D" id="3.40.50.1220">
    <property type="entry name" value="TPP-binding domain"/>
    <property type="match status" value="1"/>
</dbReference>
<proteinExistence type="inferred from homology"/>
<dbReference type="NCBIfam" id="TIGR00173">
    <property type="entry name" value="menD"/>
    <property type="match status" value="1"/>
</dbReference>
<evidence type="ECO:0000256" key="1">
    <source>
        <dbReference type="ARBA" id="ARBA00022679"/>
    </source>
</evidence>
<evidence type="ECO:0000256" key="6">
    <source>
        <dbReference type="HAMAP-Rule" id="MF_01659"/>
    </source>
</evidence>
<dbReference type="GO" id="GO:0030145">
    <property type="term" value="F:manganese ion binding"/>
    <property type="evidence" value="ECO:0007669"/>
    <property type="project" value="UniProtKB-UniRule"/>
</dbReference>
<comment type="cofactor">
    <cofactor evidence="6">
        <name>thiamine diphosphate</name>
        <dbReference type="ChEBI" id="CHEBI:58937"/>
    </cofactor>
    <text evidence="6">Binds 1 thiamine pyrophosphate per subunit.</text>
</comment>
<dbReference type="Gene3D" id="3.40.50.970">
    <property type="match status" value="2"/>
</dbReference>
<gene>
    <name evidence="6" type="primary">menD</name>
    <name evidence="8" type="ORF">SAMN04489726_5237</name>
</gene>
<dbReference type="UniPathway" id="UPA01057">
    <property type="reaction ID" value="UER00164"/>
</dbReference>
<dbReference type="GO" id="GO:0030976">
    <property type="term" value="F:thiamine pyrophosphate binding"/>
    <property type="evidence" value="ECO:0007669"/>
    <property type="project" value="UniProtKB-UniRule"/>
</dbReference>
<comment type="cofactor">
    <cofactor evidence="6">
        <name>Mg(2+)</name>
        <dbReference type="ChEBI" id="CHEBI:18420"/>
    </cofactor>
    <cofactor evidence="6">
        <name>Mn(2+)</name>
        <dbReference type="ChEBI" id="CHEBI:29035"/>
    </cofactor>
</comment>
<accession>A0A1G9Z324</accession>
<evidence type="ECO:0000256" key="2">
    <source>
        <dbReference type="ARBA" id="ARBA00022723"/>
    </source>
</evidence>
<dbReference type="PANTHER" id="PTHR42916:SF1">
    <property type="entry name" value="PROTEIN PHYLLO, CHLOROPLASTIC"/>
    <property type="match status" value="1"/>
</dbReference>
<protein>
    <recommendedName>
        <fullName evidence="6">2-succinyl-5-enolpyruvyl-6-hydroxy-3-cyclohexene-1-carboxylate synthase</fullName>
        <shortName evidence="6">SEPHCHC synthase</shortName>
        <ecNumber evidence="6">2.2.1.9</ecNumber>
    </recommendedName>
    <alternativeName>
        <fullName evidence="6">Menaquinone biosynthesis protein MenD</fullName>
    </alternativeName>
</protein>
<evidence type="ECO:0000313" key="8">
    <source>
        <dbReference type="EMBL" id="SDN15812.1"/>
    </source>
</evidence>
<dbReference type="PANTHER" id="PTHR42916">
    <property type="entry name" value="2-SUCCINYL-5-ENOLPYRUVYL-6-HYDROXY-3-CYCLOHEXENE-1-CARBOXYLATE SYNTHASE"/>
    <property type="match status" value="1"/>
</dbReference>
<dbReference type="UniPathway" id="UPA00079"/>
<dbReference type="EMBL" id="LT629701">
    <property type="protein sequence ID" value="SDN15812.1"/>
    <property type="molecule type" value="Genomic_DNA"/>
</dbReference>
<dbReference type="InterPro" id="IPR012001">
    <property type="entry name" value="Thiamin_PyroP_enz_TPP-bd_dom"/>
</dbReference>
<dbReference type="SUPFAM" id="SSF52518">
    <property type="entry name" value="Thiamin diphosphate-binding fold (THDP-binding)"/>
    <property type="match status" value="2"/>
</dbReference>
<comment type="similarity">
    <text evidence="6">Belongs to the TPP enzyme family. MenD subfamily.</text>
</comment>
<comment type="pathway">
    <text evidence="6">Quinol/quinone metabolism; 1,4-dihydroxy-2-naphthoate biosynthesis; 1,4-dihydroxy-2-naphthoate from chorismate: step 2/7.</text>
</comment>
<comment type="subunit">
    <text evidence="6">Homodimer.</text>
</comment>
<dbReference type="PIRSF" id="PIRSF004983">
    <property type="entry name" value="MenD"/>
    <property type="match status" value="1"/>
</dbReference>
<dbReference type="CDD" id="cd02009">
    <property type="entry name" value="TPP_SHCHC_synthase"/>
    <property type="match status" value="1"/>
</dbReference>
<reference evidence="8 9" key="1">
    <citation type="submission" date="2016-10" db="EMBL/GenBank/DDBJ databases">
        <authorList>
            <person name="de Groot N.N."/>
        </authorList>
    </citation>
    <scope>NUCLEOTIDE SEQUENCE [LARGE SCALE GENOMIC DNA]</scope>
    <source>
        <strain evidence="8 9">DSM 44149</strain>
    </source>
</reference>
<dbReference type="Proteomes" id="UP000183376">
    <property type="component" value="Chromosome I"/>
</dbReference>
<dbReference type="Pfam" id="PF02776">
    <property type="entry name" value="TPP_enzyme_N"/>
    <property type="match status" value="1"/>
</dbReference>
<feature type="domain" description="Thiamine pyrophosphate enzyme N-terminal TPP-binding" evidence="7">
    <location>
        <begin position="8"/>
        <end position="125"/>
    </location>
</feature>
<dbReference type="AlphaFoldDB" id="A0A1G9Z324"/>
<keyword evidence="9" id="KW-1185">Reference proteome</keyword>
<keyword evidence="2 6" id="KW-0479">Metal-binding</keyword>
<dbReference type="CDD" id="cd07037">
    <property type="entry name" value="TPP_PYR_MenD"/>
    <property type="match status" value="1"/>
</dbReference>
<evidence type="ECO:0000256" key="5">
    <source>
        <dbReference type="ARBA" id="ARBA00023211"/>
    </source>
</evidence>
<dbReference type="GO" id="GO:0070204">
    <property type="term" value="F:2-succinyl-5-enolpyruvyl-6-hydroxy-3-cyclohexene-1-carboxylic-acid synthase activity"/>
    <property type="evidence" value="ECO:0007669"/>
    <property type="project" value="UniProtKB-UniRule"/>
</dbReference>
<evidence type="ECO:0000313" key="9">
    <source>
        <dbReference type="Proteomes" id="UP000183376"/>
    </source>
</evidence>
<evidence type="ECO:0000256" key="4">
    <source>
        <dbReference type="ARBA" id="ARBA00023052"/>
    </source>
</evidence>
<comment type="function">
    <text evidence="6">Catalyzes the thiamine diphosphate-dependent decarboxylation of 2-oxoglutarate and the subsequent addition of the resulting succinic semialdehyde-thiamine pyrophosphate anion to isochorismate to yield 2-succinyl-5-enolpyruvyl-6-hydroxy-3-cyclohexene-1-carboxylate (SEPHCHC).</text>
</comment>
<sequence>MNPSTAQARVVVDELVRNGVRHFVLCPGSRNAPLSFALHDAARAGRITLHVRIDERSAGFLALGLSKGLGLPSHRRGLVALACTSGTAVANLHPAVLEAHHSAEPLIVLTADRPQELMGTGANQTTWQHGVFAPHVSTVDFPVAETRPGQNAVWRSMICRAVARADDHGPVHVNIPFREPLVPDNAGDSWPEPLAGREEDAPWTARYGGSQPVPIEPIDLPARTLVVVGAATWGAGNAIGEIAAERGWPVLAEPGGAGGVASTKAALLRHGTLVLGLDELRPEALVVVGRPTLTRAVQRLLRTTPLVHVIDDTADWTDPQHQATSVGPLALVDRDAEPEWLASWQDADAAVATAVEEFLAAQPWPTGLHVARDLVAAMPRDTVLFLGSSNPVRDVDLVAATERPDVLANRGLAGIDGSVSTAVGVVLGAHDADSRIGPWGAALLGDLTFLHDANGLLIGPAEQRPDLTIVVLNDDGGGIFSLLEQGSAEHADSFERVFATPHGTDLASLCAAYRVPHVRARSREEFLAACRPGPGLRVVEVRTDRSDLRDLHERLRAAVRRTR</sequence>
<dbReference type="HAMAP" id="MF_01659">
    <property type="entry name" value="MenD"/>
    <property type="match status" value="1"/>
</dbReference>
<comment type="catalytic activity">
    <reaction evidence="6">
        <text>isochorismate + 2-oxoglutarate + H(+) = 5-enolpyruvoyl-6-hydroxy-2-succinyl-cyclohex-3-ene-1-carboxylate + CO2</text>
        <dbReference type="Rhea" id="RHEA:25593"/>
        <dbReference type="ChEBI" id="CHEBI:15378"/>
        <dbReference type="ChEBI" id="CHEBI:16526"/>
        <dbReference type="ChEBI" id="CHEBI:16810"/>
        <dbReference type="ChEBI" id="CHEBI:29780"/>
        <dbReference type="ChEBI" id="CHEBI:58818"/>
        <dbReference type="EC" id="2.2.1.9"/>
    </reaction>
</comment>
<dbReference type="InterPro" id="IPR004433">
    <property type="entry name" value="MenaQ_synth_MenD"/>
</dbReference>
<evidence type="ECO:0000259" key="7">
    <source>
        <dbReference type="Pfam" id="PF02776"/>
    </source>
</evidence>
<keyword evidence="3 6" id="KW-0460">Magnesium</keyword>
<evidence type="ECO:0000256" key="3">
    <source>
        <dbReference type="ARBA" id="ARBA00022842"/>
    </source>
</evidence>
<dbReference type="EC" id="2.2.1.9" evidence="6"/>
<organism evidence="8 9">
    <name type="scientific">Allokutzneria albata</name>
    <name type="common">Kibdelosporangium albatum</name>
    <dbReference type="NCBI Taxonomy" id="211114"/>
    <lineage>
        <taxon>Bacteria</taxon>
        <taxon>Bacillati</taxon>
        <taxon>Actinomycetota</taxon>
        <taxon>Actinomycetes</taxon>
        <taxon>Pseudonocardiales</taxon>
        <taxon>Pseudonocardiaceae</taxon>
        <taxon>Allokutzneria</taxon>
    </lineage>
</organism>
<keyword evidence="5 6" id="KW-0464">Manganese</keyword>
<name>A0A1G9Z324_ALLAB</name>
<keyword evidence="6" id="KW-0474">Menaquinone biosynthesis</keyword>
<comment type="pathway">
    <text evidence="6">Quinol/quinone metabolism; menaquinone biosynthesis.</text>
</comment>
<keyword evidence="4 6" id="KW-0786">Thiamine pyrophosphate</keyword>
<dbReference type="RefSeq" id="WP_030427311.1">
    <property type="nucleotide sequence ID" value="NZ_JOEF01000002.1"/>
</dbReference>
<dbReference type="GO" id="GO:0009234">
    <property type="term" value="P:menaquinone biosynthetic process"/>
    <property type="evidence" value="ECO:0007669"/>
    <property type="project" value="UniProtKB-UniRule"/>
</dbReference>
<dbReference type="eggNOG" id="COG1165">
    <property type="taxonomic scope" value="Bacteria"/>
</dbReference>
<keyword evidence="1 6" id="KW-0808">Transferase</keyword>
<dbReference type="STRING" id="211114.SAMN04489726_5237"/>
<dbReference type="OrthoDB" id="9791859at2"/>
<dbReference type="GO" id="GO:0000287">
    <property type="term" value="F:magnesium ion binding"/>
    <property type="evidence" value="ECO:0007669"/>
    <property type="project" value="UniProtKB-UniRule"/>
</dbReference>